<evidence type="ECO:0000313" key="2">
    <source>
        <dbReference type="Proteomes" id="UP001149079"/>
    </source>
</evidence>
<evidence type="ECO:0000313" key="1">
    <source>
        <dbReference type="EMBL" id="KAJ5138522.1"/>
    </source>
</evidence>
<keyword evidence="2" id="KW-1185">Reference proteome</keyword>
<comment type="caution">
    <text evidence="1">The sequence shown here is derived from an EMBL/GenBank/DDBJ whole genome shotgun (WGS) entry which is preliminary data.</text>
</comment>
<dbReference type="Proteomes" id="UP001149079">
    <property type="component" value="Unassembled WGS sequence"/>
</dbReference>
<name>A0A9W9L662_9EURO</name>
<dbReference type="GeneID" id="81403284"/>
<dbReference type="OrthoDB" id="10507496at2759"/>
<protein>
    <submittedName>
        <fullName evidence="1">Uncharacterized protein</fullName>
    </submittedName>
</protein>
<proteinExistence type="predicted"/>
<accession>A0A9W9L662</accession>
<reference evidence="1" key="1">
    <citation type="submission" date="2022-11" db="EMBL/GenBank/DDBJ databases">
        <authorList>
            <person name="Petersen C."/>
        </authorList>
    </citation>
    <scope>NUCLEOTIDE SEQUENCE</scope>
    <source>
        <strain evidence="1">IBT 22155</strain>
    </source>
</reference>
<organism evidence="1 2">
    <name type="scientific">Penicillium bovifimosum</name>
    <dbReference type="NCBI Taxonomy" id="126998"/>
    <lineage>
        <taxon>Eukaryota</taxon>
        <taxon>Fungi</taxon>
        <taxon>Dikarya</taxon>
        <taxon>Ascomycota</taxon>
        <taxon>Pezizomycotina</taxon>
        <taxon>Eurotiomycetes</taxon>
        <taxon>Eurotiomycetidae</taxon>
        <taxon>Eurotiales</taxon>
        <taxon>Aspergillaceae</taxon>
        <taxon>Penicillium</taxon>
    </lineage>
</organism>
<sequence length="79" mass="8475">MKSPRSFGPSLTLTATISLSTGRIGRSPHSLGSPASLRQTTVTRASFVLVSHCFPPPLFHLDRMCDSDTQPLNGLHVVS</sequence>
<dbReference type="RefSeq" id="XP_056523171.1">
    <property type="nucleotide sequence ID" value="XM_056664114.1"/>
</dbReference>
<gene>
    <name evidence="1" type="ORF">N7515_003370</name>
</gene>
<reference evidence="1" key="2">
    <citation type="journal article" date="2023" name="IMA Fungus">
        <title>Comparative genomic study of the Penicillium genus elucidates a diverse pangenome and 15 lateral gene transfer events.</title>
        <authorList>
            <person name="Petersen C."/>
            <person name="Sorensen T."/>
            <person name="Nielsen M.R."/>
            <person name="Sondergaard T.E."/>
            <person name="Sorensen J.L."/>
            <person name="Fitzpatrick D.A."/>
            <person name="Frisvad J.C."/>
            <person name="Nielsen K.L."/>
        </authorList>
    </citation>
    <scope>NUCLEOTIDE SEQUENCE</scope>
    <source>
        <strain evidence="1">IBT 22155</strain>
    </source>
</reference>
<dbReference type="EMBL" id="JAPQKL010000003">
    <property type="protein sequence ID" value="KAJ5138522.1"/>
    <property type="molecule type" value="Genomic_DNA"/>
</dbReference>
<dbReference type="AlphaFoldDB" id="A0A9W9L662"/>